<accession>A0A3S5A1V1</accession>
<dbReference type="AlphaFoldDB" id="A0A3S5A1V1"/>
<organism evidence="1 2">
    <name type="scientific">Protopolystoma xenopodis</name>
    <dbReference type="NCBI Taxonomy" id="117903"/>
    <lineage>
        <taxon>Eukaryota</taxon>
        <taxon>Metazoa</taxon>
        <taxon>Spiralia</taxon>
        <taxon>Lophotrochozoa</taxon>
        <taxon>Platyhelminthes</taxon>
        <taxon>Monogenea</taxon>
        <taxon>Polyopisthocotylea</taxon>
        <taxon>Polystomatidea</taxon>
        <taxon>Polystomatidae</taxon>
        <taxon>Protopolystoma</taxon>
    </lineage>
</organism>
<name>A0A3S5A1V1_9PLAT</name>
<dbReference type="Proteomes" id="UP000784294">
    <property type="component" value="Unassembled WGS sequence"/>
</dbReference>
<reference evidence="1" key="1">
    <citation type="submission" date="2018-11" db="EMBL/GenBank/DDBJ databases">
        <authorList>
            <consortium name="Pathogen Informatics"/>
        </authorList>
    </citation>
    <scope>NUCLEOTIDE SEQUENCE</scope>
</reference>
<protein>
    <submittedName>
        <fullName evidence="1">Uncharacterized protein</fullName>
    </submittedName>
</protein>
<evidence type="ECO:0000313" key="1">
    <source>
        <dbReference type="EMBL" id="VEL09720.1"/>
    </source>
</evidence>
<gene>
    <name evidence="1" type="ORF">PXEA_LOCUS3160</name>
</gene>
<comment type="caution">
    <text evidence="1">The sequence shown here is derived from an EMBL/GenBank/DDBJ whole genome shotgun (WGS) entry which is preliminary data.</text>
</comment>
<dbReference type="EMBL" id="CAAALY010007072">
    <property type="protein sequence ID" value="VEL09720.1"/>
    <property type="molecule type" value="Genomic_DNA"/>
</dbReference>
<proteinExistence type="predicted"/>
<sequence>MLVAMTTTMADDFGLGAFYIVAKTTRPSCDNEANPFLFRLIVHSIPHLVQFSSDGESVRRDGSSGVESARRRKPRQITSAQCTCVVLSVCSAQASFHQLVSLVSKSGLLCYTFSHQLTCATPFVPKFVHIIVFIFHFASVRSIRQMFIIFRL</sequence>
<evidence type="ECO:0000313" key="2">
    <source>
        <dbReference type="Proteomes" id="UP000784294"/>
    </source>
</evidence>
<keyword evidence="2" id="KW-1185">Reference proteome</keyword>